<feature type="compositionally biased region" description="Low complexity" evidence="1">
    <location>
        <begin position="95"/>
        <end position="114"/>
    </location>
</feature>
<feature type="region of interest" description="Disordered" evidence="1">
    <location>
        <begin position="93"/>
        <end position="116"/>
    </location>
</feature>
<feature type="compositionally biased region" description="Pro residues" evidence="1">
    <location>
        <begin position="199"/>
        <end position="211"/>
    </location>
</feature>
<dbReference type="Proteomes" id="UP000030106">
    <property type="component" value="Unassembled WGS sequence"/>
</dbReference>
<dbReference type="AlphaFoldDB" id="A0A0A2VNX2"/>
<reference evidence="2 3" key="1">
    <citation type="submission" date="2012-10" db="EMBL/GenBank/DDBJ databases">
        <title>Genome sequencing and analysis of entomopathogenic fungi Beauveria bassiana D1-5.</title>
        <authorList>
            <person name="Li Q."/>
            <person name="Wang L."/>
            <person name="Zhang Z."/>
            <person name="Wang Q."/>
            <person name="Ren J."/>
            <person name="Wang M."/>
            <person name="Xu W."/>
            <person name="Wang J."/>
            <person name="Lu Y."/>
            <person name="Du Q."/>
            <person name="Sun Z."/>
        </authorList>
    </citation>
    <scope>NUCLEOTIDE SEQUENCE [LARGE SCALE GENOMIC DNA]</scope>
    <source>
        <strain evidence="2 3">D1-5</strain>
    </source>
</reference>
<gene>
    <name evidence="2" type="ORF">BBAD15_g5362</name>
</gene>
<feature type="compositionally biased region" description="Pro residues" evidence="1">
    <location>
        <begin position="219"/>
        <end position="246"/>
    </location>
</feature>
<feature type="compositionally biased region" description="Basic residues" evidence="1">
    <location>
        <begin position="183"/>
        <end position="195"/>
    </location>
</feature>
<dbReference type="HOGENOM" id="CLU_094654_0_0_1"/>
<dbReference type="OrthoDB" id="5409477at2759"/>
<feature type="region of interest" description="Disordered" evidence="1">
    <location>
        <begin position="157"/>
        <end position="246"/>
    </location>
</feature>
<dbReference type="EMBL" id="ANFO01000470">
    <property type="protein sequence ID" value="KGQ09303.1"/>
    <property type="molecule type" value="Genomic_DNA"/>
</dbReference>
<evidence type="ECO:0000313" key="3">
    <source>
        <dbReference type="Proteomes" id="UP000030106"/>
    </source>
</evidence>
<protein>
    <submittedName>
        <fullName evidence="2">Uncharacterized protein</fullName>
    </submittedName>
</protein>
<name>A0A0A2VNX2_BEABA</name>
<sequence>MMGFAGSGTAKVDPACAVCQAPASKLCGCEAHALEVALSQAENLHFPPAMRSIRSWVRRNARDYILGYFHTLSEPCKDAYALHLDTIKATCLARSGPSSPGSGSGSGNNNNNNNDTNVHVARARAEYHRNIDRAWALAVKRYPEVLNHFYSLVRITLPGDDDPAMKRVPGFDRPPKGGDKRQRADRRKPPMRSRYGHTPPSPQFPAPPQFPMTPASSKAPPPMPHMPPPPPPPHVAHWQTPPPSPP</sequence>
<comment type="caution">
    <text evidence="2">The sequence shown here is derived from an EMBL/GenBank/DDBJ whole genome shotgun (WGS) entry which is preliminary data.</text>
</comment>
<evidence type="ECO:0000256" key="1">
    <source>
        <dbReference type="SAM" id="MobiDB-lite"/>
    </source>
</evidence>
<evidence type="ECO:0000313" key="2">
    <source>
        <dbReference type="EMBL" id="KGQ09303.1"/>
    </source>
</evidence>
<organism evidence="2 3">
    <name type="scientific">Beauveria bassiana D1-5</name>
    <dbReference type="NCBI Taxonomy" id="1245745"/>
    <lineage>
        <taxon>Eukaryota</taxon>
        <taxon>Fungi</taxon>
        <taxon>Dikarya</taxon>
        <taxon>Ascomycota</taxon>
        <taxon>Pezizomycotina</taxon>
        <taxon>Sordariomycetes</taxon>
        <taxon>Hypocreomycetidae</taxon>
        <taxon>Hypocreales</taxon>
        <taxon>Cordycipitaceae</taxon>
        <taxon>Beauveria</taxon>
    </lineage>
</organism>
<proteinExistence type="predicted"/>
<accession>A0A0A2VNX2</accession>
<feature type="compositionally biased region" description="Basic and acidic residues" evidence="1">
    <location>
        <begin position="163"/>
        <end position="182"/>
    </location>
</feature>